<dbReference type="Pfam" id="PF08238">
    <property type="entry name" value="Sel1"/>
    <property type="match status" value="2"/>
</dbReference>
<reference evidence="1 2" key="1">
    <citation type="submission" date="2016-10" db="EMBL/GenBank/DDBJ databases">
        <authorList>
            <person name="de Groot N.N."/>
        </authorList>
    </citation>
    <scope>NUCLEOTIDE SEQUENCE [LARGE SCALE GENOMIC DNA]</scope>
    <source>
        <strain evidence="1 2">B7-7</strain>
    </source>
</reference>
<dbReference type="AlphaFoldDB" id="A0A1H9F9P3"/>
<dbReference type="OrthoDB" id="9792653at2"/>
<dbReference type="SUPFAM" id="SSF81901">
    <property type="entry name" value="HCP-like"/>
    <property type="match status" value="1"/>
</dbReference>
<keyword evidence="2" id="KW-1185">Reference proteome</keyword>
<dbReference type="EMBL" id="FOFO01000025">
    <property type="protein sequence ID" value="SEQ34631.1"/>
    <property type="molecule type" value="Genomic_DNA"/>
</dbReference>
<accession>A0A1H9F9P3</accession>
<dbReference type="InterPro" id="IPR052945">
    <property type="entry name" value="Mitotic_Regulator"/>
</dbReference>
<dbReference type="Gene3D" id="1.25.40.10">
    <property type="entry name" value="Tetratricopeptide repeat domain"/>
    <property type="match status" value="1"/>
</dbReference>
<gene>
    <name evidence="1" type="ORF">SAMN05421693_12524</name>
</gene>
<proteinExistence type="predicted"/>
<dbReference type="PANTHER" id="PTHR43628">
    <property type="entry name" value="ACTIVATOR OF C KINASE PROTEIN 1-RELATED"/>
    <property type="match status" value="1"/>
</dbReference>
<dbReference type="Proteomes" id="UP000199496">
    <property type="component" value="Unassembled WGS sequence"/>
</dbReference>
<dbReference type="InterPro" id="IPR006597">
    <property type="entry name" value="Sel1-like"/>
</dbReference>
<evidence type="ECO:0000313" key="2">
    <source>
        <dbReference type="Proteomes" id="UP000199496"/>
    </source>
</evidence>
<protein>
    <submittedName>
        <fullName evidence="1">Sel1 repeat-containing protein</fullName>
    </submittedName>
</protein>
<name>A0A1H9F9P3_9GAMM</name>
<organism evidence="1 2">
    <name type="scientific">Ectothiorhodospira magna</name>
    <dbReference type="NCBI Taxonomy" id="867345"/>
    <lineage>
        <taxon>Bacteria</taxon>
        <taxon>Pseudomonadati</taxon>
        <taxon>Pseudomonadota</taxon>
        <taxon>Gammaproteobacteria</taxon>
        <taxon>Chromatiales</taxon>
        <taxon>Ectothiorhodospiraceae</taxon>
        <taxon>Ectothiorhodospira</taxon>
    </lineage>
</organism>
<sequence length="74" mass="8324">MLLEARRPDLALHWLQAAADQHYPDAMHWLGRCHISGEGVPKDEMLGLSWLQRAAALGHVISQRQMAGIRVNVE</sequence>
<dbReference type="PANTHER" id="PTHR43628:SF1">
    <property type="entry name" value="CHITIN SYNTHASE REGULATORY FACTOR 2-RELATED"/>
    <property type="match status" value="1"/>
</dbReference>
<dbReference type="SMART" id="SM00671">
    <property type="entry name" value="SEL1"/>
    <property type="match status" value="1"/>
</dbReference>
<dbReference type="STRING" id="867345.SAMN05421693_12524"/>
<evidence type="ECO:0000313" key="1">
    <source>
        <dbReference type="EMBL" id="SEQ34631.1"/>
    </source>
</evidence>
<dbReference type="InterPro" id="IPR011990">
    <property type="entry name" value="TPR-like_helical_dom_sf"/>
</dbReference>
<dbReference type="RefSeq" id="WP_090208535.1">
    <property type="nucleotide sequence ID" value="NZ_FOFO01000025.1"/>
</dbReference>